<organism evidence="2 3">
    <name type="scientific">Operophtera brumata</name>
    <name type="common">Winter moth</name>
    <name type="synonym">Phalaena brumata</name>
    <dbReference type="NCBI Taxonomy" id="104452"/>
    <lineage>
        <taxon>Eukaryota</taxon>
        <taxon>Metazoa</taxon>
        <taxon>Ecdysozoa</taxon>
        <taxon>Arthropoda</taxon>
        <taxon>Hexapoda</taxon>
        <taxon>Insecta</taxon>
        <taxon>Pterygota</taxon>
        <taxon>Neoptera</taxon>
        <taxon>Endopterygota</taxon>
        <taxon>Lepidoptera</taxon>
        <taxon>Glossata</taxon>
        <taxon>Ditrysia</taxon>
        <taxon>Geometroidea</taxon>
        <taxon>Geometridae</taxon>
        <taxon>Larentiinae</taxon>
        <taxon>Operophtera</taxon>
    </lineage>
</organism>
<evidence type="ECO:0000313" key="2">
    <source>
        <dbReference type="EMBL" id="KOB68676.1"/>
    </source>
</evidence>
<comment type="caution">
    <text evidence="2">The sequence shown here is derived from an EMBL/GenBank/DDBJ whole genome shotgun (WGS) entry which is preliminary data.</text>
</comment>
<name>A0A0L7L051_OPEBR</name>
<reference evidence="2 3" key="1">
    <citation type="journal article" date="2015" name="Genome Biol. Evol.">
        <title>The genome of winter moth (Operophtera brumata) provides a genomic perspective on sexual dimorphism and phenology.</title>
        <authorList>
            <person name="Derks M.F."/>
            <person name="Smit S."/>
            <person name="Salis L."/>
            <person name="Schijlen E."/>
            <person name="Bossers A."/>
            <person name="Mateman C."/>
            <person name="Pijl A.S."/>
            <person name="de Ridder D."/>
            <person name="Groenen M.A."/>
            <person name="Visser M.E."/>
            <person name="Megens H.J."/>
        </authorList>
    </citation>
    <scope>NUCLEOTIDE SEQUENCE [LARGE SCALE GENOMIC DNA]</scope>
    <source>
        <strain evidence="2">WM2013NL</strain>
        <tissue evidence="2">Head and thorax</tissue>
    </source>
</reference>
<proteinExistence type="predicted"/>
<dbReference type="AlphaFoldDB" id="A0A0L7L051"/>
<protein>
    <submittedName>
        <fullName evidence="2">Mutant cadherin</fullName>
    </submittedName>
</protein>
<gene>
    <name evidence="2" type="ORF">OBRU01_18060</name>
</gene>
<keyword evidence="3" id="KW-1185">Reference proteome</keyword>
<evidence type="ECO:0000256" key="1">
    <source>
        <dbReference type="SAM" id="MobiDB-lite"/>
    </source>
</evidence>
<dbReference type="EMBL" id="JTDY01004041">
    <property type="protein sequence ID" value="KOB68676.1"/>
    <property type="molecule type" value="Genomic_DNA"/>
</dbReference>
<feature type="compositionally biased region" description="Polar residues" evidence="1">
    <location>
        <begin position="216"/>
        <end position="238"/>
    </location>
</feature>
<evidence type="ECO:0000313" key="3">
    <source>
        <dbReference type="Proteomes" id="UP000037510"/>
    </source>
</evidence>
<sequence>MSTVILKCTQCNIVINELLCFVQNKIDVLDEESLVRLCVTAFSTSEINDAKELLFATITTTVRNVSRRKDKEQKDLDDIISAFKNTEPDSTPIFVAWQLHKLPPVIFNSLDTTSVLKNIVSLQSDMKCVKESYATIDQLNTLRSELDNMRYASLVNIDENVNKKRGAYLLDSGPTGILNLSHTPTMIGSTPERETMSAQQQTNILQSQPFLQLTSTARCSRESGSAGTESELSRTNSPRSRDKATAASIAIPMRSDRFSAAQLSAAVLTHNGVNEVSCAIVNNNKSMAEVLGQEGEWKSENPRQEWIEVRRRRYRNRTEGITGKATIKPSDRFKPADIKIPLFISNDHKETSEKDIAEFILSKTSEKVFLQKTKMKTLRDYNAYKMMVTRHKLDLFLNDEIWPDGVTCRHFMPYRTPDQIRNIDLAAAG</sequence>
<feature type="region of interest" description="Disordered" evidence="1">
    <location>
        <begin position="216"/>
        <end position="246"/>
    </location>
</feature>
<accession>A0A0L7L051</accession>
<dbReference type="Proteomes" id="UP000037510">
    <property type="component" value="Unassembled WGS sequence"/>
</dbReference>